<evidence type="ECO:0000256" key="6">
    <source>
        <dbReference type="ARBA" id="ARBA00022692"/>
    </source>
</evidence>
<dbReference type="PANTHER" id="PTHR10050">
    <property type="entry name" value="DOLICHYL-PHOSPHATE-MANNOSE--PROTEIN MANNOSYLTRANSFERASE"/>
    <property type="match status" value="1"/>
</dbReference>
<comment type="subcellular location">
    <subcellularLocation>
        <location evidence="10">Cell membrane</location>
    </subcellularLocation>
    <subcellularLocation>
        <location evidence="1">Endomembrane system</location>
        <topology evidence="1">Multi-pass membrane protein</topology>
    </subcellularLocation>
</comment>
<evidence type="ECO:0000256" key="5">
    <source>
        <dbReference type="ARBA" id="ARBA00022679"/>
    </source>
</evidence>
<keyword evidence="4 10" id="KW-0328">Glycosyltransferase</keyword>
<feature type="transmembrane region" description="Helical" evidence="10">
    <location>
        <begin position="493"/>
        <end position="510"/>
    </location>
</feature>
<evidence type="ECO:0000256" key="7">
    <source>
        <dbReference type="ARBA" id="ARBA00022989"/>
    </source>
</evidence>
<feature type="transmembrane region" description="Helical" evidence="10">
    <location>
        <begin position="330"/>
        <end position="359"/>
    </location>
</feature>
<keyword evidence="7 10" id="KW-1133">Transmembrane helix</keyword>
<feature type="transmembrane region" description="Helical" evidence="10">
    <location>
        <begin position="245"/>
        <end position="264"/>
    </location>
</feature>
<comment type="function">
    <text evidence="10">Protein O-mannosyltransferase that catalyzes the transfer of a single mannose residue from a polyprenol phospho-mannosyl lipidic donor to the hydroxyl group of selected serine and threonine residues in acceptor proteins.</text>
</comment>
<feature type="transmembrane region" description="Helical" evidence="10">
    <location>
        <begin position="469"/>
        <end position="486"/>
    </location>
</feature>
<keyword evidence="5 10" id="KW-0808">Transferase</keyword>
<comment type="similarity">
    <text evidence="3 10">Belongs to the glycosyltransferase 39 family.</text>
</comment>
<dbReference type="UniPathway" id="UPA00378"/>
<dbReference type="GO" id="GO:0012505">
    <property type="term" value="C:endomembrane system"/>
    <property type="evidence" value="ECO:0007669"/>
    <property type="project" value="UniProtKB-SubCell"/>
</dbReference>
<dbReference type="RefSeq" id="WP_102950051.1">
    <property type="nucleotide sequence ID" value="NZ_CP024847.1"/>
</dbReference>
<dbReference type="Pfam" id="PF02366">
    <property type="entry name" value="PMT"/>
    <property type="match status" value="1"/>
</dbReference>
<keyword evidence="14" id="KW-1185">Reference proteome</keyword>
<feature type="transmembrane region" description="Helical" evidence="10">
    <location>
        <begin position="516"/>
        <end position="539"/>
    </location>
</feature>
<dbReference type="KEGG" id="nba:CUN60_00050"/>
<evidence type="ECO:0000256" key="10">
    <source>
        <dbReference type="RuleBase" id="RU367007"/>
    </source>
</evidence>
<dbReference type="Pfam" id="PF16192">
    <property type="entry name" value="PMT_4TMC"/>
    <property type="match status" value="1"/>
</dbReference>
<dbReference type="PANTHER" id="PTHR10050:SF46">
    <property type="entry name" value="PROTEIN O-MANNOSYL-TRANSFERASE 2"/>
    <property type="match status" value="1"/>
</dbReference>
<evidence type="ECO:0000259" key="11">
    <source>
        <dbReference type="Pfam" id="PF02366"/>
    </source>
</evidence>
<feature type="transmembrane region" description="Helical" evidence="10">
    <location>
        <begin position="371"/>
        <end position="394"/>
    </location>
</feature>
<evidence type="ECO:0000256" key="2">
    <source>
        <dbReference type="ARBA" id="ARBA00004922"/>
    </source>
</evidence>
<evidence type="ECO:0000313" key="14">
    <source>
        <dbReference type="Proteomes" id="UP000236655"/>
    </source>
</evidence>
<evidence type="ECO:0000256" key="3">
    <source>
        <dbReference type="ARBA" id="ARBA00007222"/>
    </source>
</evidence>
<dbReference type="GO" id="GO:0004169">
    <property type="term" value="F:dolichyl-phosphate-mannose-protein mannosyltransferase activity"/>
    <property type="evidence" value="ECO:0007669"/>
    <property type="project" value="UniProtKB-UniRule"/>
</dbReference>
<evidence type="ECO:0000256" key="4">
    <source>
        <dbReference type="ARBA" id="ARBA00022676"/>
    </source>
</evidence>
<feature type="domain" description="Protein O-mannosyl-transferase C-terminal four TM" evidence="12">
    <location>
        <begin position="410"/>
        <end position="588"/>
    </location>
</feature>
<reference evidence="14" key="1">
    <citation type="submission" date="2017-11" db="EMBL/GenBank/DDBJ databases">
        <authorList>
            <person name="Chan K.G."/>
            <person name="Lee L.S."/>
        </authorList>
    </citation>
    <scope>NUCLEOTIDE SEQUENCE [LARGE SCALE GENOMIC DNA]</scope>
    <source>
        <strain evidence="14">DSM 100970</strain>
    </source>
</reference>
<feature type="transmembrane region" description="Helical" evidence="10">
    <location>
        <begin position="285"/>
        <end position="310"/>
    </location>
</feature>
<comment type="pathway">
    <text evidence="2 10">Protein modification; protein glycosylation.</text>
</comment>
<feature type="transmembrane region" description="Helical" evidence="10">
    <location>
        <begin position="551"/>
        <end position="573"/>
    </location>
</feature>
<proteinExistence type="inferred from homology"/>
<evidence type="ECO:0000259" key="12">
    <source>
        <dbReference type="Pfam" id="PF16192"/>
    </source>
</evidence>
<feature type="transmembrane region" description="Helical" evidence="10">
    <location>
        <begin position="219"/>
        <end position="239"/>
    </location>
</feature>
<accession>A0A2I7N2S5</accession>
<evidence type="ECO:0000256" key="1">
    <source>
        <dbReference type="ARBA" id="ARBA00004127"/>
    </source>
</evidence>
<dbReference type="Proteomes" id="UP000236655">
    <property type="component" value="Chromosome"/>
</dbReference>
<protein>
    <recommendedName>
        <fullName evidence="9 10">Polyprenol-phosphate-mannose--protein mannosyltransferase</fullName>
        <ecNumber evidence="10">2.4.1.-</ecNumber>
    </recommendedName>
</protein>
<dbReference type="AlphaFoldDB" id="A0A2I7N2S5"/>
<feature type="domain" description="ArnT-like N-terminal" evidence="11">
    <location>
        <begin position="242"/>
        <end position="391"/>
    </location>
</feature>
<feature type="transmembrane region" description="Helical" evidence="10">
    <location>
        <begin position="38"/>
        <end position="56"/>
    </location>
</feature>
<dbReference type="EC" id="2.4.1.-" evidence="10"/>
<gene>
    <name evidence="13" type="ORF">CUN60_00050</name>
</gene>
<dbReference type="OrthoDB" id="8571007at2"/>
<dbReference type="EMBL" id="CP024847">
    <property type="protein sequence ID" value="AUR50751.1"/>
    <property type="molecule type" value="Genomic_DNA"/>
</dbReference>
<evidence type="ECO:0000313" key="13">
    <source>
        <dbReference type="EMBL" id="AUR50751.1"/>
    </source>
</evidence>
<keyword evidence="8 10" id="KW-0472">Membrane</keyword>
<evidence type="ECO:0000256" key="8">
    <source>
        <dbReference type="ARBA" id="ARBA00023136"/>
    </source>
</evidence>
<dbReference type="InterPro" id="IPR003342">
    <property type="entry name" value="ArnT-like_N"/>
</dbReference>
<keyword evidence="6 10" id="KW-0812">Transmembrane</keyword>
<keyword evidence="10" id="KW-1003">Cell membrane</keyword>
<name>A0A2I7N2S5_9NEIS</name>
<evidence type="ECO:0000256" key="9">
    <source>
        <dbReference type="ARBA" id="ARBA00093617"/>
    </source>
</evidence>
<sequence>MLFPVLFLVSLVLISLILVCYKSQKLANLNSLNSRDWLIAAGLFVLSMTINGYRLGENNHKNAIWQATELDKVLTVSFESQIEISKLYYYTGLASGKLIVKSEDQNGNISILNNPAFDAGFPPHFRWNHIEINNLQSKKIVFQALGLPIEINQIAIFDGQQNYIGKDRIKVASQNVIYNDLISENKPNSFDNTWYSSTIFDEIFYATSAYQYLHHLSPYVTVHPQLGILIIAIGIMILGTTPFGWRLMPFLFGVLTVPMVYLFARKISDNRRYALIASLLMLTDFMRFVLSRLSMIEVISGFFILLVYYLLYSYHYERLADTQSKAYQKILLLLGIALGAAIAVKWNGFYLLVPTLLVYLYTEYKAKQNAWLIIVCYLWFLIIIPLTVYCLSYIPYARIEGADNLFDFIWQCQINIYDYQVHGLHNATHPYASKWYGWPLDKLPISVYFWQANNDPTQTSSIVLMGNPIIYWVSIQTVLFFCYLWYKDEKNFKLWFLLLALLAQYLPYALVERISFIYYFYSCTPILILMLAYILEMAISSKDKSYRNTAILYLLAVVIAFIMYYPVLTGNIIPRSYTVKYLWWQHGWDF</sequence>
<organism evidence="13 14">
    <name type="scientific">Aquella oligotrophica</name>
    <dbReference type="NCBI Taxonomy" id="2067065"/>
    <lineage>
        <taxon>Bacteria</taxon>
        <taxon>Pseudomonadati</taxon>
        <taxon>Pseudomonadota</taxon>
        <taxon>Betaproteobacteria</taxon>
        <taxon>Neisseriales</taxon>
        <taxon>Neisseriaceae</taxon>
        <taxon>Aquella</taxon>
    </lineage>
</organism>
<dbReference type="InterPro" id="IPR032421">
    <property type="entry name" value="PMT_4TMC"/>
</dbReference>
<dbReference type="GO" id="GO:0005886">
    <property type="term" value="C:plasma membrane"/>
    <property type="evidence" value="ECO:0007669"/>
    <property type="project" value="UniProtKB-SubCell"/>
</dbReference>
<dbReference type="InterPro" id="IPR027005">
    <property type="entry name" value="PMT-like"/>
</dbReference>